<dbReference type="InterPro" id="IPR003607">
    <property type="entry name" value="HD/PDEase_dom"/>
</dbReference>
<dbReference type="SUPFAM" id="SSF109604">
    <property type="entry name" value="HD-domain/PDEase-like"/>
    <property type="match status" value="1"/>
</dbReference>
<dbReference type="CDD" id="cd00077">
    <property type="entry name" value="HDc"/>
    <property type="match status" value="1"/>
</dbReference>
<protein>
    <submittedName>
        <fullName evidence="2">Phosphohydrolase</fullName>
    </submittedName>
</protein>
<dbReference type="AlphaFoldDB" id="A0A955RX98"/>
<dbReference type="Proteomes" id="UP000699691">
    <property type="component" value="Unassembled WGS sequence"/>
</dbReference>
<sequence>MIDYFSIIHKHIDPDSQTYPIYITHVHMVTKKALDIARKMDCSSDQITFIEEASMLHDIGIVGVDDPDIYCFGQEEYLAHPRIGFDILQSESLPKHARVALCHTGVGITKQEIIDQNLPLPHADLFPETPEEKIISFADLFYGKGGNLWEERSTKRVRTTLAKHGEEKVALFEEWYHELESYV</sequence>
<proteinExistence type="predicted"/>
<organism evidence="2 3">
    <name type="scientific">candidate division WWE3 bacterium</name>
    <dbReference type="NCBI Taxonomy" id="2053526"/>
    <lineage>
        <taxon>Bacteria</taxon>
        <taxon>Katanobacteria</taxon>
    </lineage>
</organism>
<reference evidence="2" key="2">
    <citation type="journal article" date="2021" name="Microbiome">
        <title>Successional dynamics and alternative stable states in a saline activated sludge microbial community over 9 years.</title>
        <authorList>
            <person name="Wang Y."/>
            <person name="Ye J."/>
            <person name="Ju F."/>
            <person name="Liu L."/>
            <person name="Boyd J.A."/>
            <person name="Deng Y."/>
            <person name="Parks D.H."/>
            <person name="Jiang X."/>
            <person name="Yin X."/>
            <person name="Woodcroft B.J."/>
            <person name="Tyson G.W."/>
            <person name="Hugenholtz P."/>
            <person name="Polz M.F."/>
            <person name="Zhang T."/>
        </authorList>
    </citation>
    <scope>NUCLEOTIDE SEQUENCE</scope>
    <source>
        <strain evidence="2">HKST-UBA02</strain>
    </source>
</reference>
<feature type="domain" description="HD" evidence="1">
    <location>
        <begin position="22"/>
        <end position="139"/>
    </location>
</feature>
<gene>
    <name evidence="2" type="ORF">KC573_03730</name>
</gene>
<evidence type="ECO:0000313" key="3">
    <source>
        <dbReference type="Proteomes" id="UP000699691"/>
    </source>
</evidence>
<dbReference type="InterPro" id="IPR006674">
    <property type="entry name" value="HD_domain"/>
</dbReference>
<dbReference type="EMBL" id="JAGQKY010000194">
    <property type="protein sequence ID" value="MCA9397917.1"/>
    <property type="molecule type" value="Genomic_DNA"/>
</dbReference>
<name>A0A955RX98_UNCKA</name>
<reference evidence="2" key="1">
    <citation type="submission" date="2020-04" db="EMBL/GenBank/DDBJ databases">
        <authorList>
            <person name="Zhang T."/>
        </authorList>
    </citation>
    <scope>NUCLEOTIDE SEQUENCE</scope>
    <source>
        <strain evidence="2">HKST-UBA02</strain>
    </source>
</reference>
<evidence type="ECO:0000259" key="1">
    <source>
        <dbReference type="Pfam" id="PF01966"/>
    </source>
</evidence>
<comment type="caution">
    <text evidence="2">The sequence shown here is derived from an EMBL/GenBank/DDBJ whole genome shotgun (WGS) entry which is preliminary data.</text>
</comment>
<evidence type="ECO:0000313" key="2">
    <source>
        <dbReference type="EMBL" id="MCA9397917.1"/>
    </source>
</evidence>
<dbReference type="Pfam" id="PF01966">
    <property type="entry name" value="HD"/>
    <property type="match status" value="1"/>
</dbReference>
<accession>A0A955RX98</accession>
<dbReference type="Gene3D" id="1.10.3210.10">
    <property type="entry name" value="Hypothetical protein af1432"/>
    <property type="match status" value="1"/>
</dbReference>